<dbReference type="HOGENOM" id="CLU_042798_0_0_4"/>
<gene>
    <name evidence="2" type="ORF">BGL_2c28170</name>
</gene>
<dbReference type="PANTHER" id="PTHR30595:SF6">
    <property type="entry name" value="SCHLAFEN ALBA-2 DOMAIN-CONTAINING PROTEIN"/>
    <property type="match status" value="1"/>
</dbReference>
<evidence type="ECO:0000313" key="2">
    <source>
        <dbReference type="EMBL" id="AJK50871.1"/>
    </source>
</evidence>
<proteinExistence type="predicted"/>
<dbReference type="EMBL" id="CP002581">
    <property type="protein sequence ID" value="AJK50871.1"/>
    <property type="molecule type" value="Genomic_DNA"/>
</dbReference>
<dbReference type="InterPro" id="IPR038461">
    <property type="entry name" value="Schlafen_AlbA_2_dom_sf"/>
</dbReference>
<dbReference type="InterPro" id="IPR038475">
    <property type="entry name" value="RecG_C_sf"/>
</dbReference>
<dbReference type="Pfam" id="PF13749">
    <property type="entry name" value="HATPase_c_4"/>
    <property type="match status" value="1"/>
</dbReference>
<evidence type="ECO:0000259" key="1">
    <source>
        <dbReference type="Pfam" id="PF04326"/>
    </source>
</evidence>
<feature type="domain" description="Schlafen AlbA-2" evidence="1">
    <location>
        <begin position="19"/>
        <end position="139"/>
    </location>
</feature>
<sequence length="486" mass="54494">MNLERDIALVDELRSHTSECQWLEFKKNNTDHEMIGKRCSALSNAARIEGKDTAYMLWGIEDETHKVVGTSFDPESQKVGGMVLQLWLANALQPSIAFSFRTVAHPAGRVVLLEIPAATGTPVSYHSVPYVRIGSATPKLTEYPERYQKLLERMQPYRWEHGVAAQYVEADDVLKLLDYSHYFRLTKQPLPDNRAGIFEKLAADRLIVPDVGGRWNITNLGAILFAYRLKDFDASLARKAVRCVAYGGKNRAAKVTHRLGEEKEQKGYAVGFEDLVSYLNELSPKNEHIGAIREAAILFPELAIRELVANALIHQNMTLTGAGPLIELFEDRLEISNPGEPLVKPERMIDLPPRSRNETLASLMRRMGMCEEQGSGLDKVLQVVEVSQLPPPLFRAEQNTTLVTLYAPRSFAEMTPDERVRACYFHAVLRFLSGDKMKNSTLCERLGIASKNAAQASMVISKTLEAGLIRVADREHPRAGYVPHWA</sequence>
<reference evidence="3" key="1">
    <citation type="submission" date="2011-03" db="EMBL/GenBank/DDBJ databases">
        <authorList>
            <person name="Voget S."/>
            <person name="Streit W.R."/>
            <person name="Jaeger K.E."/>
            <person name="Daniel R."/>
        </authorList>
    </citation>
    <scope>NUCLEOTIDE SEQUENCE [LARGE SCALE GENOMIC DNA]</scope>
    <source>
        <strain evidence="3">PG1</strain>
    </source>
</reference>
<dbReference type="Gene3D" id="3.30.950.30">
    <property type="entry name" value="Schlafen, AAA domain"/>
    <property type="match status" value="1"/>
</dbReference>
<dbReference type="Gene3D" id="3.30.565.60">
    <property type="match status" value="1"/>
</dbReference>
<organism evidence="2 3">
    <name type="scientific">Burkholderia plantarii</name>
    <dbReference type="NCBI Taxonomy" id="41899"/>
    <lineage>
        <taxon>Bacteria</taxon>
        <taxon>Pseudomonadati</taxon>
        <taxon>Pseudomonadota</taxon>
        <taxon>Betaproteobacteria</taxon>
        <taxon>Burkholderiales</taxon>
        <taxon>Burkholderiaceae</taxon>
        <taxon>Burkholderia</taxon>
    </lineage>
</organism>
<dbReference type="Pfam" id="PF04326">
    <property type="entry name" value="SLFN_AlbA_2"/>
    <property type="match status" value="1"/>
</dbReference>
<dbReference type="Proteomes" id="UP000031838">
    <property type="component" value="Chromosome 2"/>
</dbReference>
<keyword evidence="3" id="KW-1185">Reference proteome</keyword>
<evidence type="ECO:0000313" key="3">
    <source>
        <dbReference type="Proteomes" id="UP000031838"/>
    </source>
</evidence>
<dbReference type="KEGG" id="bgp:BGL_2c28170"/>
<dbReference type="PANTHER" id="PTHR30595">
    <property type="entry name" value="GLPR-RELATED TRANSCRIPTIONAL REPRESSOR"/>
    <property type="match status" value="1"/>
</dbReference>
<dbReference type="AlphaFoldDB" id="A0A0B6SF92"/>
<dbReference type="RefSeq" id="WP_042629071.1">
    <property type="nucleotide sequence ID" value="NZ_CP002581.1"/>
</dbReference>
<accession>A0A0B6SF92</accession>
<reference evidence="2 3" key="2">
    <citation type="journal article" date="2016" name="Appl. Microbiol. Biotechnol.">
        <title>Mutations improving production and secretion of extracellular lipase by Burkholderia glumae PG1.</title>
        <authorList>
            <person name="Knapp A."/>
            <person name="Voget S."/>
            <person name="Gao R."/>
            <person name="Zaburannyi N."/>
            <person name="Krysciak D."/>
            <person name="Breuer M."/>
            <person name="Hauer B."/>
            <person name="Streit W.R."/>
            <person name="Muller R."/>
            <person name="Daniel R."/>
            <person name="Jaeger K.E."/>
        </authorList>
    </citation>
    <scope>NUCLEOTIDE SEQUENCE [LARGE SCALE GENOMIC DNA]</scope>
    <source>
        <strain evidence="2 3">PG1</strain>
    </source>
</reference>
<name>A0A0B6SF92_BURPL</name>
<protein>
    <submittedName>
        <fullName evidence="2">Putative transcriptional regulator</fullName>
    </submittedName>
</protein>
<dbReference type="InterPro" id="IPR007421">
    <property type="entry name" value="Schlafen_AlbA_2_dom"/>
</dbReference>